<dbReference type="Pfam" id="PF00083">
    <property type="entry name" value="Sugar_tr"/>
    <property type="match status" value="1"/>
</dbReference>
<proteinExistence type="predicted"/>
<dbReference type="SUPFAM" id="SSF103473">
    <property type="entry name" value="MFS general substrate transporter"/>
    <property type="match status" value="1"/>
</dbReference>
<evidence type="ECO:0000256" key="5">
    <source>
        <dbReference type="SAM" id="Phobius"/>
    </source>
</evidence>
<dbReference type="GO" id="GO:0015149">
    <property type="term" value="F:hexose transmembrane transporter activity"/>
    <property type="evidence" value="ECO:0007669"/>
    <property type="project" value="TreeGrafter"/>
</dbReference>
<evidence type="ECO:0008006" key="8">
    <source>
        <dbReference type="Google" id="ProtNLM"/>
    </source>
</evidence>
<evidence type="ECO:0000256" key="1">
    <source>
        <dbReference type="ARBA" id="ARBA00004370"/>
    </source>
</evidence>
<reference evidence="6 7" key="1">
    <citation type="journal article" date="2017" name="Curr. Biol.">
        <title>Genome architecture and evolution of a unichromosomal asexual nematode.</title>
        <authorList>
            <person name="Fradin H."/>
            <person name="Zegar C."/>
            <person name="Gutwein M."/>
            <person name="Lucas J."/>
            <person name="Kovtun M."/>
            <person name="Corcoran D."/>
            <person name="Baugh L.R."/>
            <person name="Kiontke K."/>
            <person name="Gunsalus K."/>
            <person name="Fitch D.H."/>
            <person name="Piano F."/>
        </authorList>
    </citation>
    <scope>NUCLEOTIDE SEQUENCE [LARGE SCALE GENOMIC DNA]</scope>
    <source>
        <strain evidence="6">PF1309</strain>
    </source>
</reference>
<sequence>MAVGPISWFLSSELVPQRHRSQMQSICYAINTIMVVISSFSILPLYGKIGSYSFLLLYVGPSVICTSYLYKCLPETKGREIYDIVRELKGEFKHIDRKSINSNSTESE</sequence>
<dbReference type="PANTHER" id="PTHR23503:SF29">
    <property type="entry name" value="MAJOR FACILITATOR SUPERFAMILY (MFS) PROFILE DOMAIN-CONTAINING PROTEIN"/>
    <property type="match status" value="1"/>
</dbReference>
<comment type="subcellular location">
    <subcellularLocation>
        <location evidence="1">Membrane</location>
    </subcellularLocation>
</comment>
<dbReference type="InterPro" id="IPR045263">
    <property type="entry name" value="GLUT"/>
</dbReference>
<protein>
    <recommendedName>
        <fullName evidence="8">Major facilitator superfamily (MFS) profile domain-containing protein</fullName>
    </recommendedName>
</protein>
<dbReference type="InterPro" id="IPR036259">
    <property type="entry name" value="MFS_trans_sf"/>
</dbReference>
<comment type="caution">
    <text evidence="6">The sequence shown here is derived from an EMBL/GenBank/DDBJ whole genome shotgun (WGS) entry which is preliminary data.</text>
</comment>
<keyword evidence="7" id="KW-1185">Reference proteome</keyword>
<keyword evidence="3 5" id="KW-1133">Transmembrane helix</keyword>
<feature type="transmembrane region" description="Helical" evidence="5">
    <location>
        <begin position="26"/>
        <end position="46"/>
    </location>
</feature>
<accession>A0A2A2LWD1</accession>
<dbReference type="PANTHER" id="PTHR23503">
    <property type="entry name" value="SOLUTE CARRIER FAMILY 2"/>
    <property type="match status" value="1"/>
</dbReference>
<dbReference type="GO" id="GO:0016020">
    <property type="term" value="C:membrane"/>
    <property type="evidence" value="ECO:0007669"/>
    <property type="project" value="UniProtKB-SubCell"/>
</dbReference>
<dbReference type="STRING" id="2018661.A0A2A2LWD1"/>
<evidence type="ECO:0000313" key="6">
    <source>
        <dbReference type="EMBL" id="PAV90512.1"/>
    </source>
</evidence>
<dbReference type="OrthoDB" id="4142200at2759"/>
<keyword evidence="2 5" id="KW-0812">Transmembrane</keyword>
<evidence type="ECO:0000256" key="4">
    <source>
        <dbReference type="ARBA" id="ARBA00023136"/>
    </source>
</evidence>
<evidence type="ECO:0000256" key="3">
    <source>
        <dbReference type="ARBA" id="ARBA00022989"/>
    </source>
</evidence>
<feature type="transmembrane region" description="Helical" evidence="5">
    <location>
        <begin position="52"/>
        <end position="70"/>
    </location>
</feature>
<keyword evidence="4 5" id="KW-0472">Membrane</keyword>
<evidence type="ECO:0000313" key="7">
    <source>
        <dbReference type="Proteomes" id="UP000218231"/>
    </source>
</evidence>
<dbReference type="Gene3D" id="1.20.1250.20">
    <property type="entry name" value="MFS general substrate transporter like domains"/>
    <property type="match status" value="1"/>
</dbReference>
<gene>
    <name evidence="6" type="ORF">WR25_27161</name>
</gene>
<dbReference type="Proteomes" id="UP000218231">
    <property type="component" value="Unassembled WGS sequence"/>
</dbReference>
<dbReference type="EMBL" id="LIAE01006371">
    <property type="protein sequence ID" value="PAV90512.1"/>
    <property type="molecule type" value="Genomic_DNA"/>
</dbReference>
<organism evidence="6 7">
    <name type="scientific">Diploscapter pachys</name>
    <dbReference type="NCBI Taxonomy" id="2018661"/>
    <lineage>
        <taxon>Eukaryota</taxon>
        <taxon>Metazoa</taxon>
        <taxon>Ecdysozoa</taxon>
        <taxon>Nematoda</taxon>
        <taxon>Chromadorea</taxon>
        <taxon>Rhabditida</taxon>
        <taxon>Rhabditina</taxon>
        <taxon>Rhabditomorpha</taxon>
        <taxon>Rhabditoidea</taxon>
        <taxon>Rhabditidae</taxon>
        <taxon>Diploscapter</taxon>
    </lineage>
</organism>
<name>A0A2A2LWD1_9BILA</name>
<evidence type="ECO:0000256" key="2">
    <source>
        <dbReference type="ARBA" id="ARBA00022692"/>
    </source>
</evidence>
<dbReference type="InterPro" id="IPR005828">
    <property type="entry name" value="MFS_sugar_transport-like"/>
</dbReference>
<dbReference type="AlphaFoldDB" id="A0A2A2LWD1"/>